<dbReference type="InterPro" id="IPR013785">
    <property type="entry name" value="Aldolase_TIM"/>
</dbReference>
<keyword evidence="5" id="KW-1185">Reference proteome</keyword>
<dbReference type="Proteomes" id="UP000275078">
    <property type="component" value="Unassembled WGS sequence"/>
</dbReference>
<evidence type="ECO:0000256" key="1">
    <source>
        <dbReference type="PIRNR" id="PIRNR001365"/>
    </source>
</evidence>
<dbReference type="PRINTS" id="PR00146">
    <property type="entry name" value="DHPICSNTHASE"/>
</dbReference>
<dbReference type="PIRSF" id="PIRSF001365">
    <property type="entry name" value="DHDPS"/>
    <property type="match status" value="1"/>
</dbReference>
<dbReference type="STRING" id="1160509.A0A3N4IQ25"/>
<dbReference type="EMBL" id="ML119645">
    <property type="protein sequence ID" value="RPA88262.1"/>
    <property type="molecule type" value="Genomic_DNA"/>
</dbReference>
<dbReference type="CDD" id="cd00408">
    <property type="entry name" value="DHDPS-like"/>
    <property type="match status" value="1"/>
</dbReference>
<accession>A0A3N4IQ25</accession>
<evidence type="ECO:0000256" key="3">
    <source>
        <dbReference type="PIRSR" id="PIRSR001365-2"/>
    </source>
</evidence>
<dbReference type="SUPFAM" id="SSF51569">
    <property type="entry name" value="Aldolase"/>
    <property type="match status" value="1"/>
</dbReference>
<keyword evidence="1" id="KW-0456">Lyase</keyword>
<dbReference type="PANTHER" id="PTHR12128:SF52">
    <property type="entry name" value="4-HYDROXY-2-OXOGLUTARATE ALDOLASE, MITOCHONDRIAL-RELATED"/>
    <property type="match status" value="1"/>
</dbReference>
<comment type="similarity">
    <text evidence="1">Belongs to the DapA family.</text>
</comment>
<organism evidence="4 5">
    <name type="scientific">Ascobolus immersus RN42</name>
    <dbReference type="NCBI Taxonomy" id="1160509"/>
    <lineage>
        <taxon>Eukaryota</taxon>
        <taxon>Fungi</taxon>
        <taxon>Dikarya</taxon>
        <taxon>Ascomycota</taxon>
        <taxon>Pezizomycotina</taxon>
        <taxon>Pezizomycetes</taxon>
        <taxon>Pezizales</taxon>
        <taxon>Ascobolaceae</taxon>
        <taxon>Ascobolus</taxon>
    </lineage>
</organism>
<dbReference type="SMART" id="SM01130">
    <property type="entry name" value="DHDPS"/>
    <property type="match status" value="1"/>
</dbReference>
<evidence type="ECO:0000256" key="2">
    <source>
        <dbReference type="PIRSR" id="PIRSR001365-1"/>
    </source>
</evidence>
<dbReference type="OrthoDB" id="191315at2759"/>
<reference evidence="4 5" key="1">
    <citation type="journal article" date="2018" name="Nat. Ecol. Evol.">
        <title>Pezizomycetes genomes reveal the molecular basis of ectomycorrhizal truffle lifestyle.</title>
        <authorList>
            <person name="Murat C."/>
            <person name="Payen T."/>
            <person name="Noel B."/>
            <person name="Kuo A."/>
            <person name="Morin E."/>
            <person name="Chen J."/>
            <person name="Kohler A."/>
            <person name="Krizsan K."/>
            <person name="Balestrini R."/>
            <person name="Da Silva C."/>
            <person name="Montanini B."/>
            <person name="Hainaut M."/>
            <person name="Levati E."/>
            <person name="Barry K.W."/>
            <person name="Belfiori B."/>
            <person name="Cichocki N."/>
            <person name="Clum A."/>
            <person name="Dockter R.B."/>
            <person name="Fauchery L."/>
            <person name="Guy J."/>
            <person name="Iotti M."/>
            <person name="Le Tacon F."/>
            <person name="Lindquist E.A."/>
            <person name="Lipzen A."/>
            <person name="Malagnac F."/>
            <person name="Mello A."/>
            <person name="Molinier V."/>
            <person name="Miyauchi S."/>
            <person name="Poulain J."/>
            <person name="Riccioni C."/>
            <person name="Rubini A."/>
            <person name="Sitrit Y."/>
            <person name="Splivallo R."/>
            <person name="Traeger S."/>
            <person name="Wang M."/>
            <person name="Zifcakova L."/>
            <person name="Wipf D."/>
            <person name="Zambonelli A."/>
            <person name="Paolocci F."/>
            <person name="Nowrousian M."/>
            <person name="Ottonello S."/>
            <person name="Baldrian P."/>
            <person name="Spatafora J.W."/>
            <person name="Henrissat B."/>
            <person name="Nagy L.G."/>
            <person name="Aury J.M."/>
            <person name="Wincker P."/>
            <person name="Grigoriev I.V."/>
            <person name="Bonfante P."/>
            <person name="Martin F.M."/>
        </authorList>
    </citation>
    <scope>NUCLEOTIDE SEQUENCE [LARGE SCALE GENOMIC DNA]</scope>
    <source>
        <strain evidence="4 5">RN42</strain>
    </source>
</reference>
<feature type="active site" description="Proton donor/acceptor" evidence="2">
    <location>
        <position position="147"/>
    </location>
</feature>
<evidence type="ECO:0000313" key="4">
    <source>
        <dbReference type="EMBL" id="RPA88262.1"/>
    </source>
</evidence>
<dbReference type="GO" id="GO:0008840">
    <property type="term" value="F:4-hydroxy-tetrahydrodipicolinate synthase activity"/>
    <property type="evidence" value="ECO:0007669"/>
    <property type="project" value="TreeGrafter"/>
</dbReference>
<evidence type="ECO:0000313" key="5">
    <source>
        <dbReference type="Proteomes" id="UP000275078"/>
    </source>
</evidence>
<dbReference type="PANTHER" id="PTHR12128">
    <property type="entry name" value="DIHYDRODIPICOLINATE SYNTHASE"/>
    <property type="match status" value="1"/>
</dbReference>
<name>A0A3N4IQ25_ASCIM</name>
<dbReference type="AlphaFoldDB" id="A0A3N4IQ25"/>
<gene>
    <name evidence="4" type="ORF">BJ508DRAFT_316561</name>
</gene>
<feature type="active site" description="Schiff-base intermediate with substrate" evidence="2">
    <location>
        <position position="176"/>
    </location>
</feature>
<dbReference type="Pfam" id="PF00701">
    <property type="entry name" value="DHDPS"/>
    <property type="match status" value="1"/>
</dbReference>
<feature type="binding site" evidence="3">
    <location>
        <position position="218"/>
    </location>
    <ligand>
        <name>pyruvate</name>
        <dbReference type="ChEBI" id="CHEBI:15361"/>
    </ligand>
</feature>
<sequence length="318" mass="34129">MSSSTNRVLVPGVYAPTVAFFTENEDIDIPTTGSHAVRLADAGIKAFLVQGSNGEAAHLTHEDRDIITKSTREALDRAGFSDIPVIAGCGAQSIRESIQLCQKAHAAGADYAMILPPSYYKSLYTHDSIIKFFLEIAASSPIPIFIYNFPAAVNGFDLNSDDILRLSEHPNIVGCKLTCGNTGKLCRVAASARPGFFTMGGSADFALQTLIVCGQGVIAGLANIAPRACSEIQNLFNKGRLMEAQKLQAIVARGDWAAIQSGAVGTKAALNAYYGYGGVCRKPLPVPTHQEAERWNKGFEELVIMERYLETGSKPIEL</sequence>
<proteinExistence type="inferred from homology"/>
<dbReference type="InterPro" id="IPR002220">
    <property type="entry name" value="DapA-like"/>
</dbReference>
<dbReference type="Gene3D" id="3.20.20.70">
    <property type="entry name" value="Aldolase class I"/>
    <property type="match status" value="1"/>
</dbReference>
<protein>
    <submittedName>
        <fullName evidence="4">Dihydrodipicolinate synthetase family protein</fullName>
    </submittedName>
</protein>